<proteinExistence type="predicted"/>
<protein>
    <submittedName>
        <fullName evidence="2">Uncharacterized protein</fullName>
    </submittedName>
</protein>
<reference evidence="2" key="1">
    <citation type="submission" date="2020-08" db="EMBL/GenBank/DDBJ databases">
        <title>Multicomponent nature underlies the extraordinary mechanical properties of spider dragline silk.</title>
        <authorList>
            <person name="Kono N."/>
            <person name="Nakamura H."/>
            <person name="Mori M."/>
            <person name="Yoshida Y."/>
            <person name="Ohtoshi R."/>
            <person name="Malay A.D."/>
            <person name="Moran D.A.P."/>
            <person name="Tomita M."/>
            <person name="Numata K."/>
            <person name="Arakawa K."/>
        </authorList>
    </citation>
    <scope>NUCLEOTIDE SEQUENCE</scope>
</reference>
<comment type="caution">
    <text evidence="2">The sequence shown here is derived from an EMBL/GenBank/DDBJ whole genome shotgun (WGS) entry which is preliminary data.</text>
</comment>
<evidence type="ECO:0000313" key="3">
    <source>
        <dbReference type="Proteomes" id="UP000886998"/>
    </source>
</evidence>
<dbReference type="Proteomes" id="UP000886998">
    <property type="component" value="Unassembled WGS sequence"/>
</dbReference>
<feature type="region of interest" description="Disordered" evidence="1">
    <location>
        <begin position="128"/>
        <end position="147"/>
    </location>
</feature>
<dbReference type="AlphaFoldDB" id="A0A8X6Y5M2"/>
<evidence type="ECO:0000313" key="2">
    <source>
        <dbReference type="EMBL" id="GFY64603.1"/>
    </source>
</evidence>
<organism evidence="2 3">
    <name type="scientific">Trichonephila inaurata madagascariensis</name>
    <dbReference type="NCBI Taxonomy" id="2747483"/>
    <lineage>
        <taxon>Eukaryota</taxon>
        <taxon>Metazoa</taxon>
        <taxon>Ecdysozoa</taxon>
        <taxon>Arthropoda</taxon>
        <taxon>Chelicerata</taxon>
        <taxon>Arachnida</taxon>
        <taxon>Araneae</taxon>
        <taxon>Araneomorphae</taxon>
        <taxon>Entelegynae</taxon>
        <taxon>Araneoidea</taxon>
        <taxon>Nephilidae</taxon>
        <taxon>Trichonephila</taxon>
        <taxon>Trichonephila inaurata</taxon>
    </lineage>
</organism>
<evidence type="ECO:0000256" key="1">
    <source>
        <dbReference type="SAM" id="MobiDB-lite"/>
    </source>
</evidence>
<name>A0A8X6Y5M2_9ARAC</name>
<gene>
    <name evidence="2" type="ORF">TNIN_144221</name>
</gene>
<sequence>MSIPKKKDKANEKLTPLIWEMAKLNETQISVIRKHCSKGWNNPSATKKFVRKMNGHDFHKRCLINHAVRIRDKCQYKKNDKANEKAITIDTGTLLLWFELVHWHTQKFARNELGTRFPQALPLESCSQGKKQMSIPKKNEKAICDDK</sequence>
<accession>A0A8X6Y5M2</accession>
<dbReference type="EMBL" id="BMAV01015316">
    <property type="protein sequence ID" value="GFY64603.1"/>
    <property type="molecule type" value="Genomic_DNA"/>
</dbReference>
<keyword evidence="3" id="KW-1185">Reference proteome</keyword>
<feature type="compositionally biased region" description="Basic and acidic residues" evidence="1">
    <location>
        <begin position="137"/>
        <end position="147"/>
    </location>
</feature>